<organism evidence="1 2">
    <name type="scientific">Trifolium medium</name>
    <dbReference type="NCBI Taxonomy" id="97028"/>
    <lineage>
        <taxon>Eukaryota</taxon>
        <taxon>Viridiplantae</taxon>
        <taxon>Streptophyta</taxon>
        <taxon>Embryophyta</taxon>
        <taxon>Tracheophyta</taxon>
        <taxon>Spermatophyta</taxon>
        <taxon>Magnoliopsida</taxon>
        <taxon>eudicotyledons</taxon>
        <taxon>Gunneridae</taxon>
        <taxon>Pentapetalae</taxon>
        <taxon>rosids</taxon>
        <taxon>fabids</taxon>
        <taxon>Fabales</taxon>
        <taxon>Fabaceae</taxon>
        <taxon>Papilionoideae</taxon>
        <taxon>50 kb inversion clade</taxon>
        <taxon>NPAAA clade</taxon>
        <taxon>Hologalegina</taxon>
        <taxon>IRL clade</taxon>
        <taxon>Trifolieae</taxon>
        <taxon>Trifolium</taxon>
    </lineage>
</organism>
<dbReference type="AlphaFoldDB" id="A0A392T1Z9"/>
<protein>
    <submittedName>
        <fullName evidence="1">Uncharacterized protein</fullName>
    </submittedName>
</protein>
<accession>A0A392T1Z9</accession>
<proteinExistence type="predicted"/>
<comment type="caution">
    <text evidence="1">The sequence shown here is derived from an EMBL/GenBank/DDBJ whole genome shotgun (WGS) entry which is preliminary data.</text>
</comment>
<dbReference type="EMBL" id="LXQA010480410">
    <property type="protein sequence ID" value="MCI54504.1"/>
    <property type="molecule type" value="Genomic_DNA"/>
</dbReference>
<reference evidence="1 2" key="1">
    <citation type="journal article" date="2018" name="Front. Plant Sci.">
        <title>Red Clover (Trifolium pratense) and Zigzag Clover (T. medium) - A Picture of Genomic Similarities and Differences.</title>
        <authorList>
            <person name="Dluhosova J."/>
            <person name="Istvanek J."/>
            <person name="Nedelnik J."/>
            <person name="Repkova J."/>
        </authorList>
    </citation>
    <scope>NUCLEOTIDE SEQUENCE [LARGE SCALE GENOMIC DNA]</scope>
    <source>
        <strain evidence="2">cv. 10/8</strain>
        <tissue evidence="1">Leaf</tissue>
    </source>
</reference>
<sequence>MANIMARDNELGREDEKRLKQFMRHKPSIFTGGYNLDGAVKWIEEVEIIFEAMGCSE</sequence>
<evidence type="ECO:0000313" key="1">
    <source>
        <dbReference type="EMBL" id="MCI54504.1"/>
    </source>
</evidence>
<feature type="non-terminal residue" evidence="1">
    <location>
        <position position="57"/>
    </location>
</feature>
<name>A0A392T1Z9_9FABA</name>
<keyword evidence="2" id="KW-1185">Reference proteome</keyword>
<evidence type="ECO:0000313" key="2">
    <source>
        <dbReference type="Proteomes" id="UP000265520"/>
    </source>
</evidence>
<dbReference type="Proteomes" id="UP000265520">
    <property type="component" value="Unassembled WGS sequence"/>
</dbReference>